<dbReference type="Pfam" id="PF12937">
    <property type="entry name" value="F-box-like"/>
    <property type="match status" value="1"/>
</dbReference>
<dbReference type="Gene3D" id="1.20.1280.50">
    <property type="match status" value="1"/>
</dbReference>
<evidence type="ECO:0000313" key="4">
    <source>
        <dbReference type="Proteomes" id="UP001438707"/>
    </source>
</evidence>
<sequence length="649" mass="71537">MTDGGLRNLLDLPEGCLIHTLSFLSRRDLAAAAQSCRTFSSLALSSVIWLRRLREDLDLPLQAAHARDWREDYIRLINPLGSQQPLRFLGSFTDGGVDDEHNQYWVDNLFTQNYWEAYCSKEGKGNINCLGVLLDKGKEVEQKSREHRDLLIRRLKYPLQVLAGFGGAVEPETANIDRYSTEDLEHLLHDVLWHELQQNTMLGQTMLATPTDPAASVAIARAELERAMAIIVSKRKAPLQGQCYVPEEPIHLLDRTLPMAMQQHAQKHGISLGVVEQLKICRAGAFSCPVACGVVLLGKVDLTHLQDLPPADLQKTLQAVVEQQACCAFDDVTSIHSLLDRCHKGQLPAISHHEANATGEWAEFQPEPRSVVQSTDCSCTAPFPDHLRKLHRFNMAQGPAQAQPRQHANHAPQGQASQQPQGLAALLNEPSSSALHQSPFGTPSCHQSAVDSAAAPRPSMPCEGFEDRSSSVSGKEAGPAAAEAGTCAGRQVVCQLEPAVWFRFRCKEEAAEHRRQLARRDCEAALQNGWAGDTVQMSAAAISEPEEDDLAGPAADAAEEFDAVRQSNYRTPSPRNTLQVQLQDRRSANVLCIKLISHEDRMHEWHDEHDCANIDMNHVQCIGKLVDMPLGVQLSSCRSELSSNKLGLS</sequence>
<dbReference type="Proteomes" id="UP001438707">
    <property type="component" value="Unassembled WGS sequence"/>
</dbReference>
<keyword evidence="4" id="KW-1185">Reference proteome</keyword>
<dbReference type="PROSITE" id="PS50181">
    <property type="entry name" value="FBOX"/>
    <property type="match status" value="1"/>
</dbReference>
<name>A0AAW1S671_9CHLO</name>
<feature type="compositionally biased region" description="Polar residues" evidence="1">
    <location>
        <begin position="429"/>
        <end position="450"/>
    </location>
</feature>
<organism evidence="3 4">
    <name type="scientific">Apatococcus lobatus</name>
    <dbReference type="NCBI Taxonomy" id="904363"/>
    <lineage>
        <taxon>Eukaryota</taxon>
        <taxon>Viridiplantae</taxon>
        <taxon>Chlorophyta</taxon>
        <taxon>core chlorophytes</taxon>
        <taxon>Trebouxiophyceae</taxon>
        <taxon>Chlorellales</taxon>
        <taxon>Chlorellaceae</taxon>
        <taxon>Apatococcus</taxon>
    </lineage>
</organism>
<dbReference type="InterPro" id="IPR036047">
    <property type="entry name" value="F-box-like_dom_sf"/>
</dbReference>
<dbReference type="EMBL" id="JALJOS010000003">
    <property type="protein sequence ID" value="KAK9841414.1"/>
    <property type="molecule type" value="Genomic_DNA"/>
</dbReference>
<evidence type="ECO:0000256" key="1">
    <source>
        <dbReference type="SAM" id="MobiDB-lite"/>
    </source>
</evidence>
<comment type="caution">
    <text evidence="3">The sequence shown here is derived from an EMBL/GenBank/DDBJ whole genome shotgun (WGS) entry which is preliminary data.</text>
</comment>
<feature type="domain" description="F-box" evidence="2">
    <location>
        <begin position="6"/>
        <end position="52"/>
    </location>
</feature>
<evidence type="ECO:0000313" key="3">
    <source>
        <dbReference type="EMBL" id="KAK9841414.1"/>
    </source>
</evidence>
<proteinExistence type="predicted"/>
<protein>
    <recommendedName>
        <fullName evidence="2">F-box domain-containing protein</fullName>
    </recommendedName>
</protein>
<reference evidence="3 4" key="1">
    <citation type="journal article" date="2024" name="Nat. Commun.">
        <title>Phylogenomics reveals the evolutionary origins of lichenization in chlorophyte algae.</title>
        <authorList>
            <person name="Puginier C."/>
            <person name="Libourel C."/>
            <person name="Otte J."/>
            <person name="Skaloud P."/>
            <person name="Haon M."/>
            <person name="Grisel S."/>
            <person name="Petersen M."/>
            <person name="Berrin J.G."/>
            <person name="Delaux P.M."/>
            <person name="Dal Grande F."/>
            <person name="Keller J."/>
        </authorList>
    </citation>
    <scope>NUCLEOTIDE SEQUENCE [LARGE SCALE GENOMIC DNA]</scope>
    <source>
        <strain evidence="3 4">SAG 2145</strain>
    </source>
</reference>
<evidence type="ECO:0000259" key="2">
    <source>
        <dbReference type="PROSITE" id="PS50181"/>
    </source>
</evidence>
<feature type="region of interest" description="Disordered" evidence="1">
    <location>
        <begin position="398"/>
        <end position="477"/>
    </location>
</feature>
<dbReference type="InterPro" id="IPR001810">
    <property type="entry name" value="F-box_dom"/>
</dbReference>
<gene>
    <name evidence="3" type="ORF">WJX74_005291</name>
</gene>
<dbReference type="AlphaFoldDB" id="A0AAW1S671"/>
<dbReference type="SUPFAM" id="SSF81383">
    <property type="entry name" value="F-box domain"/>
    <property type="match status" value="1"/>
</dbReference>
<accession>A0AAW1S671</accession>
<feature type="compositionally biased region" description="Low complexity" evidence="1">
    <location>
        <begin position="411"/>
        <end position="427"/>
    </location>
</feature>